<dbReference type="Proteomes" id="UP001603978">
    <property type="component" value="Unassembled WGS sequence"/>
</dbReference>
<dbReference type="EMBL" id="JBICRM010000007">
    <property type="protein sequence ID" value="MFG1704371.1"/>
    <property type="molecule type" value="Genomic_DNA"/>
</dbReference>
<dbReference type="RefSeq" id="WP_393165342.1">
    <property type="nucleotide sequence ID" value="NZ_JBICRM010000007.1"/>
</dbReference>
<evidence type="ECO:0000256" key="1">
    <source>
        <dbReference type="ARBA" id="ARBA00022801"/>
    </source>
</evidence>
<dbReference type="InterPro" id="IPR001910">
    <property type="entry name" value="Inosine/uridine_hydrolase_dom"/>
</dbReference>
<dbReference type="Pfam" id="PF01156">
    <property type="entry name" value="IU_nuc_hydro"/>
    <property type="match status" value="1"/>
</dbReference>
<gene>
    <name evidence="4" type="ORF">ACFLIM_14360</name>
</gene>
<evidence type="ECO:0000259" key="3">
    <source>
        <dbReference type="Pfam" id="PF01156"/>
    </source>
</evidence>
<dbReference type="Gene3D" id="3.90.245.10">
    <property type="entry name" value="Ribonucleoside hydrolase-like"/>
    <property type="match status" value="1"/>
</dbReference>
<keyword evidence="2" id="KW-0326">Glycosidase</keyword>
<comment type="caution">
    <text evidence="4">The sequence shown here is derived from an EMBL/GenBank/DDBJ whole genome shotgun (WGS) entry which is preliminary data.</text>
</comment>
<reference evidence="4 5" key="1">
    <citation type="submission" date="2024-10" db="EMBL/GenBank/DDBJ databases">
        <authorList>
            <person name="Topkara A.R."/>
            <person name="Saygin H."/>
        </authorList>
    </citation>
    <scope>NUCLEOTIDE SEQUENCE [LARGE SCALE GENOMIC DNA]</scope>
    <source>
        <strain evidence="4 5">M3C6</strain>
    </source>
</reference>
<dbReference type="PANTHER" id="PTHR12304:SF4">
    <property type="entry name" value="URIDINE NUCLEOSIDASE"/>
    <property type="match status" value="1"/>
</dbReference>
<protein>
    <submittedName>
        <fullName evidence="4">Nucleoside hydrolase</fullName>
    </submittedName>
</protein>
<organism evidence="4 5">
    <name type="scientific">Nonomuraea marmarensis</name>
    <dbReference type="NCBI Taxonomy" id="3351344"/>
    <lineage>
        <taxon>Bacteria</taxon>
        <taxon>Bacillati</taxon>
        <taxon>Actinomycetota</taxon>
        <taxon>Actinomycetes</taxon>
        <taxon>Streptosporangiales</taxon>
        <taxon>Streptosporangiaceae</taxon>
        <taxon>Nonomuraea</taxon>
    </lineage>
</organism>
<accession>A0ABW7AAK5</accession>
<dbReference type="GO" id="GO:0016787">
    <property type="term" value="F:hydrolase activity"/>
    <property type="evidence" value="ECO:0007669"/>
    <property type="project" value="UniProtKB-KW"/>
</dbReference>
<proteinExistence type="predicted"/>
<keyword evidence="1 4" id="KW-0378">Hydrolase</keyword>
<feature type="domain" description="Inosine/uridine-preferring nucleoside hydrolase" evidence="3">
    <location>
        <begin position="8"/>
        <end position="258"/>
    </location>
</feature>
<sequence length="295" mass="31554">MPSPTVRVIFDTDIGSDVDDALALAVLLGSPEVDLLGCTTVYGDTLLRARLAKRLVRLADRSLTVVPGAAKTLTDRPVWWAGHEGRLFADLDTEEVDAGDAVSYLVEEVSRAPGQVNVVAVGPLTNIARAMTVSPTFARDVRHLWIMGGRFDDAKPEHNLKCDPEAAAIVFDSGAPITVTGLEITTTVRLDGADVSAIAGAGALGEALKAEIEQWWRFWKAEWNSPHDPITVLTMLVPELFEFSPEGRVAIGTDGSSTFEPGGGRTRISTSAEAGQVAREIVRRIVAAAPRSWSA</sequence>
<dbReference type="InterPro" id="IPR036452">
    <property type="entry name" value="Ribo_hydro-like"/>
</dbReference>
<dbReference type="PANTHER" id="PTHR12304">
    <property type="entry name" value="INOSINE-URIDINE PREFERRING NUCLEOSIDE HYDROLASE"/>
    <property type="match status" value="1"/>
</dbReference>
<keyword evidence="5" id="KW-1185">Reference proteome</keyword>
<evidence type="ECO:0000313" key="5">
    <source>
        <dbReference type="Proteomes" id="UP001603978"/>
    </source>
</evidence>
<dbReference type="InterPro" id="IPR023186">
    <property type="entry name" value="IUNH"/>
</dbReference>
<evidence type="ECO:0000313" key="4">
    <source>
        <dbReference type="EMBL" id="MFG1704371.1"/>
    </source>
</evidence>
<evidence type="ECO:0000256" key="2">
    <source>
        <dbReference type="ARBA" id="ARBA00023295"/>
    </source>
</evidence>
<dbReference type="SUPFAM" id="SSF53590">
    <property type="entry name" value="Nucleoside hydrolase"/>
    <property type="match status" value="1"/>
</dbReference>
<name>A0ABW7AAK5_9ACTN</name>